<organism evidence="2 3">
    <name type="scientific">Meganyctiphanes norvegica</name>
    <name type="common">Northern krill</name>
    <name type="synonym">Thysanopoda norvegica</name>
    <dbReference type="NCBI Taxonomy" id="48144"/>
    <lineage>
        <taxon>Eukaryota</taxon>
        <taxon>Metazoa</taxon>
        <taxon>Ecdysozoa</taxon>
        <taxon>Arthropoda</taxon>
        <taxon>Crustacea</taxon>
        <taxon>Multicrustacea</taxon>
        <taxon>Malacostraca</taxon>
        <taxon>Eumalacostraca</taxon>
        <taxon>Eucarida</taxon>
        <taxon>Euphausiacea</taxon>
        <taxon>Euphausiidae</taxon>
        <taxon>Meganyctiphanes</taxon>
    </lineage>
</organism>
<feature type="non-terminal residue" evidence="2">
    <location>
        <position position="1"/>
    </location>
</feature>
<evidence type="ECO:0000313" key="2">
    <source>
        <dbReference type="EMBL" id="CAL4195938.1"/>
    </source>
</evidence>
<feature type="domain" description="Reverse transcriptase" evidence="1">
    <location>
        <begin position="1"/>
        <end position="138"/>
    </location>
</feature>
<comment type="caution">
    <text evidence="2">The sequence shown here is derived from an EMBL/GenBank/DDBJ whole genome shotgun (WGS) entry which is preliminary data.</text>
</comment>
<sequence length="138" mass="15773">VNLDWYKAFDRVPIEFTLKALYSLGFGECFVHWLSILYKDIESTVQINNVLGDFFPVTRSVRQGCPLSMGLFIVYQEPFYRALVKSRIIRPLQMPDATETKLLGYADDTNIVITNEDSLLEINNIVSQYEQATGAILN</sequence>
<feature type="non-terminal residue" evidence="2">
    <location>
        <position position="138"/>
    </location>
</feature>
<keyword evidence="3" id="KW-1185">Reference proteome</keyword>
<evidence type="ECO:0000313" key="3">
    <source>
        <dbReference type="Proteomes" id="UP001497623"/>
    </source>
</evidence>
<gene>
    <name evidence="2" type="ORF">MNOR_LOCUS37100</name>
</gene>
<dbReference type="EMBL" id="CAXKWB010072135">
    <property type="protein sequence ID" value="CAL4195938.1"/>
    <property type="molecule type" value="Genomic_DNA"/>
</dbReference>
<dbReference type="Proteomes" id="UP001497623">
    <property type="component" value="Unassembled WGS sequence"/>
</dbReference>
<reference evidence="2 3" key="1">
    <citation type="submission" date="2024-05" db="EMBL/GenBank/DDBJ databases">
        <authorList>
            <person name="Wallberg A."/>
        </authorList>
    </citation>
    <scope>NUCLEOTIDE SEQUENCE [LARGE SCALE GENOMIC DNA]</scope>
</reference>
<dbReference type="InterPro" id="IPR000477">
    <property type="entry name" value="RT_dom"/>
</dbReference>
<accession>A0AAV2SFY9</accession>
<protein>
    <recommendedName>
        <fullName evidence="1">Reverse transcriptase domain-containing protein</fullName>
    </recommendedName>
</protein>
<dbReference type="Pfam" id="PF00078">
    <property type="entry name" value="RVT_1"/>
    <property type="match status" value="1"/>
</dbReference>
<evidence type="ECO:0000259" key="1">
    <source>
        <dbReference type="PROSITE" id="PS50878"/>
    </source>
</evidence>
<dbReference type="PROSITE" id="PS50878">
    <property type="entry name" value="RT_POL"/>
    <property type="match status" value="1"/>
</dbReference>
<dbReference type="PANTHER" id="PTHR19446">
    <property type="entry name" value="REVERSE TRANSCRIPTASES"/>
    <property type="match status" value="1"/>
</dbReference>
<name>A0AAV2SFY9_MEGNR</name>
<proteinExistence type="predicted"/>
<dbReference type="AlphaFoldDB" id="A0AAV2SFY9"/>